<protein>
    <submittedName>
        <fullName evidence="3">ABC transporter substrate-binding protein</fullName>
    </submittedName>
</protein>
<evidence type="ECO:0000313" key="3">
    <source>
        <dbReference type="EMBL" id="GAA1906455.1"/>
    </source>
</evidence>
<organism evidence="3 4">
    <name type="scientific">Arthrobacter gandavensis</name>
    <dbReference type="NCBI Taxonomy" id="169960"/>
    <lineage>
        <taxon>Bacteria</taxon>
        <taxon>Bacillati</taxon>
        <taxon>Actinomycetota</taxon>
        <taxon>Actinomycetes</taxon>
        <taxon>Micrococcales</taxon>
        <taxon>Micrococcaceae</taxon>
        <taxon>Arthrobacter</taxon>
    </lineage>
</organism>
<feature type="domain" description="SsuA/THI5-like" evidence="2">
    <location>
        <begin position="47"/>
        <end position="253"/>
    </location>
</feature>
<evidence type="ECO:0000259" key="2">
    <source>
        <dbReference type="Pfam" id="PF09084"/>
    </source>
</evidence>
<feature type="signal peptide" evidence="1">
    <location>
        <begin position="1"/>
        <end position="26"/>
    </location>
</feature>
<dbReference type="PANTHER" id="PTHR30024">
    <property type="entry name" value="ALIPHATIC SULFONATES-BINDING PROTEIN-RELATED"/>
    <property type="match status" value="1"/>
</dbReference>
<evidence type="ECO:0000256" key="1">
    <source>
        <dbReference type="SAM" id="SignalP"/>
    </source>
</evidence>
<keyword evidence="1" id="KW-0732">Signal</keyword>
<dbReference type="Gene3D" id="3.40.190.10">
    <property type="entry name" value="Periplasmic binding protein-like II"/>
    <property type="match status" value="2"/>
</dbReference>
<gene>
    <name evidence="3" type="ORF">GCM10009688_08000</name>
</gene>
<comment type="caution">
    <text evidence="3">The sequence shown here is derived from an EMBL/GenBank/DDBJ whole genome shotgun (WGS) entry which is preliminary data.</text>
</comment>
<dbReference type="SUPFAM" id="SSF53850">
    <property type="entry name" value="Periplasmic binding protein-like II"/>
    <property type="match status" value="1"/>
</dbReference>
<sequence>MTRRSFAALAAAAGLVLSGCASSSEAAGGASEELTEVTVAVSSKIAYFVPYLMEEHWGEFAAEGIDLKVEIAPAQDALVMLATGKLDAMVTGPSANLLNAVADGTNVKIVAPGGIEPADSINGWYVSKAALGDQEFDISMLKGKTLASSSGVAGPPLLSLARTLETEGLTLADVDIKSMKQADTIIAIENGAVFGGTASQPNTAIIEEKDSGVFFARSAPEDYPSVNVWFGSTLLDDAPEVGERFIQALHNTYMNRLQGDWLHDPQNIELISEVLETDVSILEDIPSTVYPEEFTFPDGFIESYEEAFRQIPGVLTYGEDDSLGDSVIDTRFMDKINSK</sequence>
<feature type="chain" id="PRO_5045470429" evidence="1">
    <location>
        <begin position="27"/>
        <end position="339"/>
    </location>
</feature>
<keyword evidence="4" id="KW-1185">Reference proteome</keyword>
<dbReference type="Pfam" id="PF09084">
    <property type="entry name" value="NMT1"/>
    <property type="match status" value="1"/>
</dbReference>
<dbReference type="InterPro" id="IPR015168">
    <property type="entry name" value="SsuA/THI5"/>
</dbReference>
<dbReference type="PROSITE" id="PS51257">
    <property type="entry name" value="PROKAR_LIPOPROTEIN"/>
    <property type="match status" value="1"/>
</dbReference>
<accession>A0ABN2NXM7</accession>
<name>A0ABN2NXM7_9MICC</name>
<dbReference type="Proteomes" id="UP001500784">
    <property type="component" value="Unassembled WGS sequence"/>
</dbReference>
<dbReference type="EMBL" id="BAAALV010000002">
    <property type="protein sequence ID" value="GAA1906455.1"/>
    <property type="molecule type" value="Genomic_DNA"/>
</dbReference>
<evidence type="ECO:0000313" key="4">
    <source>
        <dbReference type="Proteomes" id="UP001500784"/>
    </source>
</evidence>
<proteinExistence type="predicted"/>
<reference evidence="3 4" key="1">
    <citation type="journal article" date="2019" name="Int. J. Syst. Evol. Microbiol.">
        <title>The Global Catalogue of Microorganisms (GCM) 10K type strain sequencing project: providing services to taxonomists for standard genome sequencing and annotation.</title>
        <authorList>
            <consortium name="The Broad Institute Genomics Platform"/>
            <consortium name="The Broad Institute Genome Sequencing Center for Infectious Disease"/>
            <person name="Wu L."/>
            <person name="Ma J."/>
        </authorList>
    </citation>
    <scope>NUCLEOTIDE SEQUENCE [LARGE SCALE GENOMIC DNA]</scope>
    <source>
        <strain evidence="3 4">JCM 13316</strain>
    </source>
</reference>